<name>A0A7T5JN65_9BACL</name>
<evidence type="ECO:0000256" key="1">
    <source>
        <dbReference type="ARBA" id="ARBA00004651"/>
    </source>
</evidence>
<dbReference type="KEGG" id="bcop:JD108_18660"/>
<evidence type="ECO:0000313" key="11">
    <source>
        <dbReference type="Proteomes" id="UP000677234"/>
    </source>
</evidence>
<evidence type="ECO:0000256" key="3">
    <source>
        <dbReference type="ARBA" id="ARBA00022475"/>
    </source>
</evidence>
<keyword evidence="5 7" id="KW-1133">Transmembrane helix</keyword>
<gene>
    <name evidence="8" type="ORF">JD108_18660</name>
    <name evidence="9" type="ORF">KDJ56_18600</name>
</gene>
<keyword evidence="3" id="KW-1003">Cell membrane</keyword>
<dbReference type="PANTHER" id="PTHR43266">
    <property type="entry name" value="MACROLIDE-EFFLUX PROTEIN"/>
    <property type="match status" value="1"/>
</dbReference>
<evidence type="ECO:0000256" key="6">
    <source>
        <dbReference type="ARBA" id="ARBA00023136"/>
    </source>
</evidence>
<dbReference type="AlphaFoldDB" id="A0A7T5JN65"/>
<dbReference type="Proteomes" id="UP000595847">
    <property type="component" value="Chromosome"/>
</dbReference>
<feature type="transmembrane region" description="Helical" evidence="7">
    <location>
        <begin position="288"/>
        <end position="307"/>
    </location>
</feature>
<dbReference type="Proteomes" id="UP000677234">
    <property type="component" value="Chromosome"/>
</dbReference>
<evidence type="ECO:0000256" key="4">
    <source>
        <dbReference type="ARBA" id="ARBA00022692"/>
    </source>
</evidence>
<reference evidence="9" key="2">
    <citation type="submission" date="2021-04" db="EMBL/GenBank/DDBJ databases">
        <title>Brevibacillus composti FJAT-54423, complete genome.</title>
        <authorList>
            <person name="Tang R."/>
        </authorList>
    </citation>
    <scope>NUCLEOTIDE SEQUENCE</scope>
    <source>
        <strain evidence="9">FJAT-54424</strain>
    </source>
</reference>
<evidence type="ECO:0000256" key="7">
    <source>
        <dbReference type="SAM" id="Phobius"/>
    </source>
</evidence>
<proteinExistence type="predicted"/>
<feature type="transmembrane region" description="Helical" evidence="7">
    <location>
        <begin position="84"/>
        <end position="105"/>
    </location>
</feature>
<organism evidence="8 10">
    <name type="scientific">Brevibacillus composti</name>
    <dbReference type="NCBI Taxonomy" id="2796470"/>
    <lineage>
        <taxon>Bacteria</taxon>
        <taxon>Bacillati</taxon>
        <taxon>Bacillota</taxon>
        <taxon>Bacilli</taxon>
        <taxon>Bacillales</taxon>
        <taxon>Paenibacillaceae</taxon>
        <taxon>Brevibacillus</taxon>
    </lineage>
</organism>
<evidence type="ECO:0000256" key="2">
    <source>
        <dbReference type="ARBA" id="ARBA00022448"/>
    </source>
</evidence>
<feature type="transmembrane region" description="Helical" evidence="7">
    <location>
        <begin position="155"/>
        <end position="182"/>
    </location>
</feature>
<dbReference type="SUPFAM" id="SSF103473">
    <property type="entry name" value="MFS general substrate transporter"/>
    <property type="match status" value="1"/>
</dbReference>
<keyword evidence="4 7" id="KW-0812">Transmembrane</keyword>
<evidence type="ECO:0000313" key="9">
    <source>
        <dbReference type="EMBL" id="QUO40944.1"/>
    </source>
</evidence>
<feature type="transmembrane region" description="Helical" evidence="7">
    <location>
        <begin position="257"/>
        <end position="276"/>
    </location>
</feature>
<feature type="transmembrane region" description="Helical" evidence="7">
    <location>
        <begin position="12"/>
        <end position="38"/>
    </location>
</feature>
<dbReference type="InterPro" id="IPR036259">
    <property type="entry name" value="MFS_trans_sf"/>
</dbReference>
<dbReference type="CDD" id="cd06173">
    <property type="entry name" value="MFS_MefA_like"/>
    <property type="match status" value="1"/>
</dbReference>
<dbReference type="GO" id="GO:0005886">
    <property type="term" value="C:plasma membrane"/>
    <property type="evidence" value="ECO:0007669"/>
    <property type="project" value="UniProtKB-SubCell"/>
</dbReference>
<dbReference type="InterPro" id="IPR011701">
    <property type="entry name" value="MFS"/>
</dbReference>
<dbReference type="GO" id="GO:0022857">
    <property type="term" value="F:transmembrane transporter activity"/>
    <property type="evidence" value="ECO:0007669"/>
    <property type="project" value="InterPro"/>
</dbReference>
<feature type="transmembrane region" description="Helical" evidence="7">
    <location>
        <begin position="44"/>
        <end position="63"/>
    </location>
</feature>
<protein>
    <submittedName>
        <fullName evidence="8">MFS transporter</fullName>
    </submittedName>
</protein>
<feature type="transmembrane region" description="Helical" evidence="7">
    <location>
        <begin position="356"/>
        <end position="375"/>
    </location>
</feature>
<feature type="transmembrane region" description="Helical" evidence="7">
    <location>
        <begin position="313"/>
        <end position="336"/>
    </location>
</feature>
<reference evidence="8 10" key="1">
    <citation type="submission" date="2020-12" db="EMBL/GenBank/DDBJ databases">
        <title>strain FJAT-54423T represents a novel species of the genus Brevibacillus.</title>
        <authorList>
            <person name="Tang R."/>
        </authorList>
    </citation>
    <scope>NUCLEOTIDE SEQUENCE [LARGE SCALE GENOMIC DNA]</scope>
    <source>
        <strain evidence="8 10">FJAT-54423</strain>
    </source>
</reference>
<evidence type="ECO:0000313" key="8">
    <source>
        <dbReference type="EMBL" id="QQE73859.1"/>
    </source>
</evidence>
<dbReference type="EMBL" id="CP073708">
    <property type="protein sequence ID" value="QUO40944.1"/>
    <property type="molecule type" value="Genomic_DNA"/>
</dbReference>
<keyword evidence="2" id="KW-0813">Transport</keyword>
<feature type="transmembrane region" description="Helical" evidence="7">
    <location>
        <begin position="381"/>
        <end position="403"/>
    </location>
</feature>
<keyword evidence="11" id="KW-1185">Reference proteome</keyword>
<dbReference type="RefSeq" id="WP_198827457.1">
    <property type="nucleotide sequence ID" value="NZ_CP066308.1"/>
</dbReference>
<keyword evidence="6 7" id="KW-0472">Membrane</keyword>
<evidence type="ECO:0000256" key="5">
    <source>
        <dbReference type="ARBA" id="ARBA00022989"/>
    </source>
</evidence>
<dbReference type="Gene3D" id="1.20.1250.20">
    <property type="entry name" value="MFS general substrate transporter like domains"/>
    <property type="match status" value="1"/>
</dbReference>
<dbReference type="PANTHER" id="PTHR43266:SF2">
    <property type="entry name" value="MAJOR FACILITATOR SUPERFAMILY (MFS) PROFILE DOMAIN-CONTAINING PROTEIN"/>
    <property type="match status" value="1"/>
</dbReference>
<feature type="transmembrane region" description="Helical" evidence="7">
    <location>
        <begin position="221"/>
        <end position="245"/>
    </location>
</feature>
<dbReference type="Pfam" id="PF07690">
    <property type="entry name" value="MFS_1"/>
    <property type="match status" value="1"/>
</dbReference>
<comment type="subcellular location">
    <subcellularLocation>
        <location evidence="1">Cell membrane</location>
        <topology evidence="1">Multi-pass membrane protein</topology>
    </subcellularLocation>
</comment>
<accession>A0A7T5JN65</accession>
<evidence type="ECO:0000313" key="10">
    <source>
        <dbReference type="Proteomes" id="UP000595847"/>
    </source>
</evidence>
<sequence>MTLLRNRVFAKMFAAYGLSTLGDWFDFIALSMLLGYVWKAEPMMLALVPLAYALPSVLFSQFAGIAADRSSKLRVMIGTDLIRAVLTILLTLAPNPWWLLSLVLLRSTAEIFYAPAHQALTRHVVPEEQLLQAASLNGTVFQSGKLIGPLLGGTIVAFTSPTVCLIINAISFLLSAVCLLWIGPLRESAPRQATPAVQQPEKTSWRTTWKDGWRILLTNRILLVSTIFSLLALAAIQLIDAQFVTILREKAPDQPQLLGYVVSTIGVGALLAVTWLSRRKEIKSYGWLLGGGVLLIGIMVAAAGMYQPENGPLTLLGAALLGGVGTGLTSVGSSFLRQKETPKEAIGRVTGILDSLSSAIFIIAPLLGGWLVQSWGVSFSFQWIGVLIGIIGTCGIVLQKWIWQREEAKRGEMSLPVE</sequence>
<dbReference type="EMBL" id="CP066308">
    <property type="protein sequence ID" value="QQE73859.1"/>
    <property type="molecule type" value="Genomic_DNA"/>
</dbReference>